<evidence type="ECO:0000256" key="3">
    <source>
        <dbReference type="ARBA" id="ARBA00023125"/>
    </source>
</evidence>
<dbReference type="InterPro" id="IPR050987">
    <property type="entry name" value="AtrR-like"/>
</dbReference>
<dbReference type="EMBL" id="BN001303">
    <property type="protein sequence ID" value="CBF76868.1"/>
    <property type="molecule type" value="Genomic_DNA"/>
</dbReference>
<keyword evidence="2" id="KW-0805">Transcription regulation</keyword>
<accession>C8VAS4</accession>
<dbReference type="GO" id="GO:0003677">
    <property type="term" value="F:DNA binding"/>
    <property type="evidence" value="ECO:0007669"/>
    <property type="project" value="UniProtKB-KW"/>
</dbReference>
<evidence type="ECO:0000256" key="2">
    <source>
        <dbReference type="ARBA" id="ARBA00023015"/>
    </source>
</evidence>
<comment type="subcellular location">
    <subcellularLocation>
        <location evidence="1">Nucleus</location>
    </subcellularLocation>
</comment>
<reference evidence="8" key="1">
    <citation type="journal article" date="2005" name="Nature">
        <title>Sequencing of Aspergillus nidulans and comparative analysis with A. fumigatus and A. oryzae.</title>
        <authorList>
            <person name="Galagan J.E."/>
            <person name="Calvo S.E."/>
            <person name="Cuomo C."/>
            <person name="Ma L.J."/>
            <person name="Wortman J.R."/>
            <person name="Batzoglou S."/>
            <person name="Lee S.I."/>
            <person name="Basturkmen M."/>
            <person name="Spevak C.C."/>
            <person name="Clutterbuck J."/>
            <person name="Kapitonov V."/>
            <person name="Jurka J."/>
            <person name="Scazzocchio C."/>
            <person name="Farman M."/>
            <person name="Butler J."/>
            <person name="Purcell S."/>
            <person name="Harris S."/>
            <person name="Braus G.H."/>
            <person name="Draht O."/>
            <person name="Busch S."/>
            <person name="D'Enfert C."/>
            <person name="Bouchier C."/>
            <person name="Goldman G.H."/>
            <person name="Bell-Pedersen D."/>
            <person name="Griffiths-Jones S."/>
            <person name="Doonan J.H."/>
            <person name="Yu J."/>
            <person name="Vienken K."/>
            <person name="Pain A."/>
            <person name="Freitag M."/>
            <person name="Selker E.U."/>
            <person name="Archer D.B."/>
            <person name="Penalva M.A."/>
            <person name="Oakley B.R."/>
            <person name="Momany M."/>
            <person name="Tanaka T."/>
            <person name="Kumagai T."/>
            <person name="Asai K."/>
            <person name="Machida M."/>
            <person name="Nierman W.C."/>
            <person name="Denning D.W."/>
            <person name="Caddick M."/>
            <person name="Hynes M."/>
            <person name="Paoletti M."/>
            <person name="Fischer R."/>
            <person name="Miller B."/>
            <person name="Dyer P."/>
            <person name="Sachs M.S."/>
            <person name="Osmani S.A."/>
            <person name="Birren B.W."/>
        </authorList>
    </citation>
    <scope>NUCLEOTIDE SEQUENCE [LARGE SCALE GENOMIC DNA]</scope>
    <source>
        <strain evidence="8">FGSC A4 / ATCC 38163 / CBS 112.46 / NRRL 194 / M139</strain>
    </source>
</reference>
<dbReference type="GO" id="GO:0005634">
    <property type="term" value="C:nucleus"/>
    <property type="evidence" value="ECO:0007669"/>
    <property type="project" value="UniProtKB-SubCell"/>
</dbReference>
<evidence type="ECO:0008006" key="9">
    <source>
        <dbReference type="Google" id="ProtNLM"/>
    </source>
</evidence>
<evidence type="ECO:0000256" key="1">
    <source>
        <dbReference type="ARBA" id="ARBA00004123"/>
    </source>
</evidence>
<keyword evidence="3" id="KW-0238">DNA-binding</keyword>
<dbReference type="PANTHER" id="PTHR46910:SF37">
    <property type="entry name" value="ZN(II)2CYS6 TRANSCRIPTION FACTOR (EUROFUNG)"/>
    <property type="match status" value="1"/>
</dbReference>
<dbReference type="GO" id="GO:0003700">
    <property type="term" value="F:DNA-binding transcription factor activity"/>
    <property type="evidence" value="ECO:0007669"/>
    <property type="project" value="InterPro"/>
</dbReference>
<organism evidence="7 8">
    <name type="scientific">Emericella nidulans (strain FGSC A4 / ATCC 38163 / CBS 112.46 / NRRL 194 / M139)</name>
    <name type="common">Aspergillus nidulans</name>
    <dbReference type="NCBI Taxonomy" id="227321"/>
    <lineage>
        <taxon>Eukaryota</taxon>
        <taxon>Fungi</taxon>
        <taxon>Dikarya</taxon>
        <taxon>Ascomycota</taxon>
        <taxon>Pezizomycotina</taxon>
        <taxon>Eurotiomycetes</taxon>
        <taxon>Eurotiomycetidae</taxon>
        <taxon>Eurotiales</taxon>
        <taxon>Aspergillaceae</taxon>
        <taxon>Aspergillus</taxon>
        <taxon>Aspergillus subgen. Nidulantes</taxon>
    </lineage>
</organism>
<dbReference type="GeneID" id="2872553"/>
<dbReference type="AlphaFoldDB" id="C8VAS4"/>
<feature type="region of interest" description="Disordered" evidence="6">
    <location>
        <begin position="1"/>
        <end position="81"/>
    </location>
</feature>
<dbReference type="HOGENOM" id="CLU_064760_0_0_1"/>
<dbReference type="KEGG" id="ani:ANIA_04750"/>
<reference evidence="8" key="2">
    <citation type="journal article" date="2009" name="Fungal Genet. Biol.">
        <title>The 2008 update of the Aspergillus nidulans genome annotation: a community effort.</title>
        <authorList>
            <person name="Wortman J.R."/>
            <person name="Gilsenan J.M."/>
            <person name="Joardar V."/>
            <person name="Deegan J."/>
            <person name="Clutterbuck J."/>
            <person name="Andersen M.R."/>
            <person name="Archer D."/>
            <person name="Bencina M."/>
            <person name="Braus G."/>
            <person name="Coutinho P."/>
            <person name="von Dohren H."/>
            <person name="Doonan J."/>
            <person name="Driessen A.J."/>
            <person name="Durek P."/>
            <person name="Espeso E."/>
            <person name="Fekete E."/>
            <person name="Flipphi M."/>
            <person name="Estrada C.G."/>
            <person name="Geysens S."/>
            <person name="Goldman G."/>
            <person name="de Groot P.W."/>
            <person name="Hansen K."/>
            <person name="Harris S.D."/>
            <person name="Heinekamp T."/>
            <person name="Helmstaedt K."/>
            <person name="Henrissat B."/>
            <person name="Hofmann G."/>
            <person name="Homan T."/>
            <person name="Horio T."/>
            <person name="Horiuchi H."/>
            <person name="James S."/>
            <person name="Jones M."/>
            <person name="Karaffa L."/>
            <person name="Karanyi Z."/>
            <person name="Kato M."/>
            <person name="Keller N."/>
            <person name="Kelly D.E."/>
            <person name="Kiel J.A."/>
            <person name="Kim J.M."/>
            <person name="van der Klei I.J."/>
            <person name="Klis F.M."/>
            <person name="Kovalchuk A."/>
            <person name="Krasevec N."/>
            <person name="Kubicek C.P."/>
            <person name="Liu B."/>
            <person name="Maccabe A."/>
            <person name="Meyer V."/>
            <person name="Mirabito P."/>
            <person name="Miskei M."/>
            <person name="Mos M."/>
            <person name="Mullins J."/>
            <person name="Nelson D.R."/>
            <person name="Nielsen J."/>
            <person name="Oakley B.R."/>
            <person name="Osmani S.A."/>
            <person name="Pakula T."/>
            <person name="Paszewski A."/>
            <person name="Paulsen I."/>
            <person name="Pilsyk S."/>
            <person name="Pocsi I."/>
            <person name="Punt P.J."/>
            <person name="Ram A.F."/>
            <person name="Ren Q."/>
            <person name="Robellet X."/>
            <person name="Robson G."/>
            <person name="Seiboth B."/>
            <person name="van Solingen P."/>
            <person name="Specht T."/>
            <person name="Sun J."/>
            <person name="Taheri-Talesh N."/>
            <person name="Takeshita N."/>
            <person name="Ussery D."/>
            <person name="vanKuyk P.A."/>
            <person name="Visser H."/>
            <person name="van de Vondervoort P.J."/>
            <person name="de Vries R.P."/>
            <person name="Walton J."/>
            <person name="Xiang X."/>
            <person name="Xiong Y."/>
            <person name="Zeng A.P."/>
            <person name="Brandt B.W."/>
            <person name="Cornell M.J."/>
            <person name="van den Hondel C.A."/>
            <person name="Visser J."/>
            <person name="Oliver S.G."/>
            <person name="Turner G."/>
        </authorList>
    </citation>
    <scope>GENOME REANNOTATION</scope>
    <source>
        <strain evidence="8">FGSC A4 / ATCC 38163 / CBS 112.46 / NRRL 194 / M139</strain>
    </source>
</reference>
<sequence length="365" mass="40954">MATRTSNSDARPRSQSGQGPSSLVRGVIDSEAQKMRCSRSQQRKQKSNPRRSEVLQNTSSHEVEHPNRRLKGANDPKLSRRQRNMKNLMMLNRLETNIGRLETRLLELGLDLDREGSVQSPRQLAVSDKPRSPSSLSIPGSENIVEEGLWRCGPCPEATLEDSGVPRTFPSMDREDDVPQNPEVNKSPFLDDFNGLLIPRCIMGGPADRKIPVLSREGLQWMNQKAGMTPRISSGIHSNATSFGILGDDFPKAFCPLPSKEEAESLLYQYLQNFNCLCPLFEQAKLTSLFNEDNLNTALRVPSCWASVNVVFALGIAFRVKDTRSVVYPGAPRDDRSWEVERGHYTILRRYATSEKNILDCVLAR</sequence>
<dbReference type="VEuPathDB" id="FungiDB:AN4750"/>
<keyword evidence="4" id="KW-0804">Transcription</keyword>
<keyword evidence="5" id="KW-0539">Nucleus</keyword>
<evidence type="ECO:0000313" key="7">
    <source>
        <dbReference type="EMBL" id="CBF76868.1"/>
    </source>
</evidence>
<protein>
    <recommendedName>
        <fullName evidence="9">Transcription factor domain-containing protein</fullName>
    </recommendedName>
</protein>
<feature type="compositionally biased region" description="Basic and acidic residues" evidence="6">
    <location>
        <begin position="61"/>
        <end position="78"/>
    </location>
</feature>
<name>C8VAS4_EMENI</name>
<feature type="compositionally biased region" description="Polar residues" evidence="6">
    <location>
        <begin position="1"/>
        <end position="21"/>
    </location>
</feature>
<proteinExistence type="predicted"/>
<evidence type="ECO:0000256" key="4">
    <source>
        <dbReference type="ARBA" id="ARBA00023163"/>
    </source>
</evidence>
<gene>
    <name evidence="7" type="ORF">ANIA_04750</name>
</gene>
<dbReference type="RefSeq" id="XP_662354.2">
    <property type="nucleotide sequence ID" value="XM_657262.2"/>
</dbReference>
<dbReference type="InParanoid" id="C8VAS4"/>
<evidence type="ECO:0000256" key="6">
    <source>
        <dbReference type="SAM" id="MobiDB-lite"/>
    </source>
</evidence>
<evidence type="ECO:0000313" key="8">
    <source>
        <dbReference type="Proteomes" id="UP000000560"/>
    </source>
</evidence>
<dbReference type="CDD" id="cd12148">
    <property type="entry name" value="fungal_TF_MHR"/>
    <property type="match status" value="1"/>
</dbReference>
<feature type="region of interest" description="Disordered" evidence="6">
    <location>
        <begin position="116"/>
        <end position="140"/>
    </location>
</feature>
<dbReference type="Proteomes" id="UP000000560">
    <property type="component" value="Chromosome III"/>
</dbReference>
<dbReference type="PANTHER" id="PTHR46910">
    <property type="entry name" value="TRANSCRIPTION FACTOR PDR1"/>
    <property type="match status" value="1"/>
</dbReference>
<keyword evidence="8" id="KW-1185">Reference proteome</keyword>
<evidence type="ECO:0000256" key="5">
    <source>
        <dbReference type="ARBA" id="ARBA00023242"/>
    </source>
</evidence>
<dbReference type="OrthoDB" id="2123952at2759"/>